<reference evidence="2 3" key="1">
    <citation type="submission" date="2021-06" db="EMBL/GenBank/DDBJ databases">
        <title>Caerostris darwini draft genome.</title>
        <authorList>
            <person name="Kono N."/>
            <person name="Arakawa K."/>
        </authorList>
    </citation>
    <scope>NUCLEOTIDE SEQUENCE [LARGE SCALE GENOMIC DNA]</scope>
</reference>
<evidence type="ECO:0000313" key="3">
    <source>
        <dbReference type="Proteomes" id="UP001054837"/>
    </source>
</evidence>
<comment type="caution">
    <text evidence="2">The sequence shown here is derived from an EMBL/GenBank/DDBJ whole genome shotgun (WGS) entry which is preliminary data.</text>
</comment>
<dbReference type="AlphaFoldDB" id="A0AAV4WAV9"/>
<dbReference type="EMBL" id="BPLQ01014426">
    <property type="protein sequence ID" value="GIY79616.1"/>
    <property type="molecule type" value="Genomic_DNA"/>
</dbReference>
<name>A0AAV4WAV9_9ARAC</name>
<feature type="region of interest" description="Disordered" evidence="1">
    <location>
        <begin position="1"/>
        <end position="20"/>
    </location>
</feature>
<protein>
    <submittedName>
        <fullName evidence="2">Uncharacterized protein</fullName>
    </submittedName>
</protein>
<sequence length="105" mass="11881">MKCAATATPPRQTENPAQAPSTALAGENLRLAPSMGSDRLPTLLKQIHKSWLQVQSYEVLRQHNNSEYVYRNKNGENNKLVQITIIKIQKPIYKIPNNKNEKGQI</sequence>
<accession>A0AAV4WAV9</accession>
<proteinExistence type="predicted"/>
<feature type="compositionally biased region" description="Polar residues" evidence="1">
    <location>
        <begin position="9"/>
        <end position="20"/>
    </location>
</feature>
<organism evidence="2 3">
    <name type="scientific">Caerostris darwini</name>
    <dbReference type="NCBI Taxonomy" id="1538125"/>
    <lineage>
        <taxon>Eukaryota</taxon>
        <taxon>Metazoa</taxon>
        <taxon>Ecdysozoa</taxon>
        <taxon>Arthropoda</taxon>
        <taxon>Chelicerata</taxon>
        <taxon>Arachnida</taxon>
        <taxon>Araneae</taxon>
        <taxon>Araneomorphae</taxon>
        <taxon>Entelegynae</taxon>
        <taxon>Araneoidea</taxon>
        <taxon>Araneidae</taxon>
        <taxon>Caerostris</taxon>
    </lineage>
</organism>
<gene>
    <name evidence="2" type="ORF">CDAR_57141</name>
</gene>
<dbReference type="Proteomes" id="UP001054837">
    <property type="component" value="Unassembled WGS sequence"/>
</dbReference>
<evidence type="ECO:0000313" key="2">
    <source>
        <dbReference type="EMBL" id="GIY79616.1"/>
    </source>
</evidence>
<evidence type="ECO:0000256" key="1">
    <source>
        <dbReference type="SAM" id="MobiDB-lite"/>
    </source>
</evidence>
<keyword evidence="3" id="KW-1185">Reference proteome</keyword>